<dbReference type="InterPro" id="IPR015237">
    <property type="entry name" value="Alpha-amylase_C_pro"/>
</dbReference>
<protein>
    <submittedName>
        <fullName evidence="8">Alpha-amylase</fullName>
        <ecNumber evidence="8">3.2.1.1</ecNumber>
    </submittedName>
</protein>
<proteinExistence type="inferred from homology"/>
<name>A0AA47EFN0_9CLOT</name>
<dbReference type="SMART" id="SM00642">
    <property type="entry name" value="Aamy"/>
    <property type="match status" value="1"/>
</dbReference>
<gene>
    <name evidence="8" type="ORF">LL038_16360</name>
</gene>
<evidence type="ECO:0000313" key="8">
    <source>
        <dbReference type="EMBL" id="WAG59205.1"/>
    </source>
</evidence>
<dbReference type="InterPro" id="IPR006047">
    <property type="entry name" value="GH13_cat_dom"/>
</dbReference>
<dbReference type="RefSeq" id="WP_216123673.1">
    <property type="nucleotide sequence ID" value="NZ_CP086239.1"/>
</dbReference>
<keyword evidence="4 8" id="KW-0378">Hydrolase</keyword>
<dbReference type="PIRSF" id="PIRSF001021">
    <property type="entry name" value="Alph-amls_thrmst"/>
    <property type="match status" value="1"/>
</dbReference>
<dbReference type="InterPro" id="IPR013776">
    <property type="entry name" value="A-amylase_thermo"/>
</dbReference>
<evidence type="ECO:0000256" key="1">
    <source>
        <dbReference type="ARBA" id="ARBA00001913"/>
    </source>
</evidence>
<dbReference type="PANTHER" id="PTHR43447">
    <property type="entry name" value="ALPHA-AMYLASE"/>
    <property type="match status" value="1"/>
</dbReference>
<evidence type="ECO:0000256" key="4">
    <source>
        <dbReference type="ARBA" id="ARBA00022801"/>
    </source>
</evidence>
<accession>A0AA47EFN0</accession>
<organism evidence="8 9">
    <name type="scientific">Clostridium estertheticum</name>
    <dbReference type="NCBI Taxonomy" id="238834"/>
    <lineage>
        <taxon>Bacteria</taxon>
        <taxon>Bacillati</taxon>
        <taxon>Bacillota</taxon>
        <taxon>Clostridia</taxon>
        <taxon>Eubacteriales</taxon>
        <taxon>Clostridiaceae</taxon>
        <taxon>Clostridium</taxon>
    </lineage>
</organism>
<evidence type="ECO:0000256" key="2">
    <source>
        <dbReference type="ARBA" id="ARBA00008061"/>
    </source>
</evidence>
<keyword evidence="6 8" id="KW-0326">Glycosidase</keyword>
<dbReference type="NCBIfam" id="NF006968">
    <property type="entry name" value="PRK09441.1-1"/>
    <property type="match status" value="1"/>
</dbReference>
<comment type="similarity">
    <text evidence="2">Belongs to the glycosyl hydrolase 13 family.</text>
</comment>
<comment type="cofactor">
    <cofactor evidence="1">
        <name>Ca(2+)</name>
        <dbReference type="ChEBI" id="CHEBI:29108"/>
    </cofactor>
</comment>
<dbReference type="EMBL" id="CP086239">
    <property type="protein sequence ID" value="WAG59205.1"/>
    <property type="molecule type" value="Genomic_DNA"/>
</dbReference>
<dbReference type="GO" id="GO:0005975">
    <property type="term" value="P:carbohydrate metabolic process"/>
    <property type="evidence" value="ECO:0007669"/>
    <property type="project" value="InterPro"/>
</dbReference>
<feature type="domain" description="Glycosyl hydrolase family 13 catalytic" evidence="7">
    <location>
        <begin position="3"/>
        <end position="389"/>
    </location>
</feature>
<evidence type="ECO:0000256" key="6">
    <source>
        <dbReference type="ARBA" id="ARBA00023295"/>
    </source>
</evidence>
<dbReference type="Pfam" id="PF09154">
    <property type="entry name" value="Alpha-amy_C_pro"/>
    <property type="match status" value="1"/>
</dbReference>
<sequence length="478" mass="54863">MNKTIMQFFEWNLPTDGGHWNFLKDHSKALSDVGINTLWLPPAYKGAGGSNDTGYGIYDLYDLGEFDQKGSVRTKYGTKDEYIDAIYEAHKNNIEVLADIVLNHKGGADDTEWVKVVKVDPNDRNNKISDEYDIKAWTKFTFPERNNKYSDFKWNWKHFDGVDWDENKKESAIFEFIGLGKAWDTAVDSENGNYDYLMLTDIDVSSSVVYDELLKWALWYVKIAQLDGFRLDALKHIGFEFFAKLINDIRNITNKELFTVGEYWDNDVNILKKYVENTSHIFNVFDVPLHYNFLTATNQKENYDLRGLMSNTLISCYPENSVTFVDNHDTQPGQSLESWIDNSFKLQAYTFILTRKEGIPCVFFGDYYGMPSNSIAPLKDDLDNLLKARRDFAYGWQHDYFDDAHIVGWTREKGLAALISNVNDGGSKKMFVGEKLSDKSFVDITGNVSGEVIIDEDGNGDFTVNGNSYSVWCIIKKD</sequence>
<dbReference type="Pfam" id="PF00128">
    <property type="entry name" value="Alpha-amylase"/>
    <property type="match status" value="1"/>
</dbReference>
<reference evidence="8" key="1">
    <citation type="submission" date="2021-11" db="EMBL/GenBank/DDBJ databases">
        <title>Clostridia strains as spoilage organisms.</title>
        <authorList>
            <person name="Wambui J."/>
            <person name="Stevens M.J.A."/>
            <person name="Stephan R."/>
        </authorList>
    </citation>
    <scope>NUCLEOTIDE SEQUENCE</scope>
    <source>
        <strain evidence="8">CF009</strain>
    </source>
</reference>
<dbReference type="CDD" id="cd11318">
    <property type="entry name" value="AmyAc_bac_fung_AmyA"/>
    <property type="match status" value="1"/>
</dbReference>
<evidence type="ECO:0000256" key="3">
    <source>
        <dbReference type="ARBA" id="ARBA00022723"/>
    </source>
</evidence>
<evidence type="ECO:0000256" key="5">
    <source>
        <dbReference type="ARBA" id="ARBA00023277"/>
    </source>
</evidence>
<dbReference type="Proteomes" id="UP001164733">
    <property type="component" value="Chromosome"/>
</dbReference>
<dbReference type="NCBIfam" id="NF006969">
    <property type="entry name" value="PRK09441.1-2"/>
    <property type="match status" value="1"/>
</dbReference>
<evidence type="ECO:0000259" key="7">
    <source>
        <dbReference type="SMART" id="SM00642"/>
    </source>
</evidence>
<keyword evidence="3" id="KW-0479">Metal-binding</keyword>
<evidence type="ECO:0000313" key="9">
    <source>
        <dbReference type="Proteomes" id="UP001164733"/>
    </source>
</evidence>
<keyword evidence="5" id="KW-0119">Carbohydrate metabolism</keyword>
<dbReference type="EC" id="3.2.1.1" evidence="8"/>
<dbReference type="GO" id="GO:0004556">
    <property type="term" value="F:alpha-amylase activity"/>
    <property type="evidence" value="ECO:0007669"/>
    <property type="project" value="UniProtKB-EC"/>
</dbReference>
<dbReference type="AlphaFoldDB" id="A0AA47EFN0"/>